<keyword evidence="7" id="KW-1185">Reference proteome</keyword>
<comment type="catalytic activity">
    <reaction evidence="4 5">
        <text>O-phospho-L-tyrosyl-[protein] + H2O = L-tyrosyl-[protein] + phosphate</text>
        <dbReference type="Rhea" id="RHEA:10684"/>
        <dbReference type="Rhea" id="RHEA-COMP:10136"/>
        <dbReference type="Rhea" id="RHEA-COMP:20101"/>
        <dbReference type="ChEBI" id="CHEBI:15377"/>
        <dbReference type="ChEBI" id="CHEBI:43474"/>
        <dbReference type="ChEBI" id="CHEBI:46858"/>
        <dbReference type="ChEBI" id="CHEBI:61978"/>
        <dbReference type="EC" id="3.1.3.48"/>
    </reaction>
</comment>
<name>A0A4Z0GXK0_9BACI</name>
<organism evidence="6 7">
    <name type="scientific">Halobacillus salinus</name>
    <dbReference type="NCBI Taxonomy" id="192814"/>
    <lineage>
        <taxon>Bacteria</taxon>
        <taxon>Bacillati</taxon>
        <taxon>Bacillota</taxon>
        <taxon>Bacilli</taxon>
        <taxon>Bacillales</taxon>
        <taxon>Bacillaceae</taxon>
        <taxon>Halobacillus</taxon>
    </lineage>
</organism>
<dbReference type="PANTHER" id="PTHR39181">
    <property type="entry name" value="TYROSINE-PROTEIN PHOSPHATASE YWQE"/>
    <property type="match status" value="1"/>
</dbReference>
<reference evidence="6 7" key="1">
    <citation type="journal article" date="2003" name="Int. J. Syst. Evol. Microbiol.">
        <title>Halobacillus salinus sp. nov., isolated from a salt lake on the coast of the East Sea in Korea.</title>
        <authorList>
            <person name="Yoon J.H."/>
            <person name="Kang K.H."/>
            <person name="Park Y.H."/>
        </authorList>
    </citation>
    <scope>NUCLEOTIDE SEQUENCE [LARGE SCALE GENOMIC DNA]</scope>
    <source>
        <strain evidence="6 7">HSL-3</strain>
    </source>
</reference>
<evidence type="ECO:0000256" key="3">
    <source>
        <dbReference type="ARBA" id="ARBA00022912"/>
    </source>
</evidence>
<sequence length="254" mass="28911">MIDIHCHILPGVDDGALSVQDSIDMAREAEKEGIDIIVATPHHMNGTYENTKQEILKKVDYLNEVFKDEGIDIHILPGQETRINGEMLEAIKAGDVLPLNNTRYVFVELPFSNIPRYTSKLLFDLQVSGYCPIIVHPERNKRIQEDPDILYSFVEKGCYTQITAASLIGKFGKKNQKVSRLLIEANLAHLISSDAHNTTSRGFKMQEAYNEIEKRYGFSMVRFFQENADYLIENHVLAAQPPQQVKKKIFLGLF</sequence>
<evidence type="ECO:0000256" key="5">
    <source>
        <dbReference type="PIRNR" id="PIRNR016557"/>
    </source>
</evidence>
<dbReference type="Pfam" id="PF19567">
    <property type="entry name" value="CpsB_CapC"/>
    <property type="match status" value="1"/>
</dbReference>
<evidence type="ECO:0000256" key="2">
    <source>
        <dbReference type="ARBA" id="ARBA00022801"/>
    </source>
</evidence>
<comment type="similarity">
    <text evidence="1 5">Belongs to the metallo-dependent hydrolases superfamily. CpsB/CapC family.</text>
</comment>
<evidence type="ECO:0000313" key="6">
    <source>
        <dbReference type="EMBL" id="TGB02520.1"/>
    </source>
</evidence>
<keyword evidence="3 5" id="KW-0904">Protein phosphatase</keyword>
<evidence type="ECO:0000313" key="7">
    <source>
        <dbReference type="Proteomes" id="UP000297982"/>
    </source>
</evidence>
<dbReference type="SUPFAM" id="SSF89550">
    <property type="entry name" value="PHP domain-like"/>
    <property type="match status" value="1"/>
</dbReference>
<dbReference type="Gene3D" id="3.20.20.140">
    <property type="entry name" value="Metal-dependent hydrolases"/>
    <property type="match status" value="1"/>
</dbReference>
<dbReference type="GO" id="GO:0030145">
    <property type="term" value="F:manganese ion binding"/>
    <property type="evidence" value="ECO:0007669"/>
    <property type="project" value="UniProtKB-UniRule"/>
</dbReference>
<dbReference type="Proteomes" id="UP000297982">
    <property type="component" value="Unassembled WGS sequence"/>
</dbReference>
<accession>A0A4Z0GXK0</accession>
<dbReference type="InterPro" id="IPR016195">
    <property type="entry name" value="Pol/histidinol_Pase-like"/>
</dbReference>
<dbReference type="PANTHER" id="PTHR39181:SF1">
    <property type="entry name" value="TYROSINE-PROTEIN PHOSPHATASE YWQE"/>
    <property type="match status" value="1"/>
</dbReference>
<dbReference type="EMBL" id="SRJC01000003">
    <property type="protein sequence ID" value="TGB02520.1"/>
    <property type="molecule type" value="Genomic_DNA"/>
</dbReference>
<evidence type="ECO:0000256" key="1">
    <source>
        <dbReference type="ARBA" id="ARBA00005750"/>
    </source>
</evidence>
<dbReference type="InterPro" id="IPR016667">
    <property type="entry name" value="Caps_polysacc_synth_CpsB/CapC"/>
</dbReference>
<dbReference type="AlphaFoldDB" id="A0A4Z0GXK0"/>
<keyword evidence="2 5" id="KW-0378">Hydrolase</keyword>
<protein>
    <recommendedName>
        <fullName evidence="5">Tyrosine-protein phosphatase</fullName>
        <ecNumber evidence="5">3.1.3.48</ecNumber>
    </recommendedName>
</protein>
<gene>
    <name evidence="6" type="ORF">E4663_14295</name>
</gene>
<evidence type="ECO:0000256" key="4">
    <source>
        <dbReference type="ARBA" id="ARBA00051722"/>
    </source>
</evidence>
<proteinExistence type="inferred from homology"/>
<dbReference type="EC" id="3.1.3.48" evidence="5"/>
<dbReference type="GO" id="GO:0004725">
    <property type="term" value="F:protein tyrosine phosphatase activity"/>
    <property type="evidence" value="ECO:0007669"/>
    <property type="project" value="UniProtKB-UniRule"/>
</dbReference>
<dbReference type="PIRSF" id="PIRSF016557">
    <property type="entry name" value="Caps_synth_CpsB"/>
    <property type="match status" value="1"/>
</dbReference>
<comment type="caution">
    <text evidence="6">The sequence shown here is derived from an EMBL/GenBank/DDBJ whole genome shotgun (WGS) entry which is preliminary data.</text>
</comment>